<name>A0A392QJA0_9FABA</name>
<organism evidence="1 2">
    <name type="scientific">Trifolium medium</name>
    <dbReference type="NCBI Taxonomy" id="97028"/>
    <lineage>
        <taxon>Eukaryota</taxon>
        <taxon>Viridiplantae</taxon>
        <taxon>Streptophyta</taxon>
        <taxon>Embryophyta</taxon>
        <taxon>Tracheophyta</taxon>
        <taxon>Spermatophyta</taxon>
        <taxon>Magnoliopsida</taxon>
        <taxon>eudicotyledons</taxon>
        <taxon>Gunneridae</taxon>
        <taxon>Pentapetalae</taxon>
        <taxon>rosids</taxon>
        <taxon>fabids</taxon>
        <taxon>Fabales</taxon>
        <taxon>Fabaceae</taxon>
        <taxon>Papilionoideae</taxon>
        <taxon>50 kb inversion clade</taxon>
        <taxon>NPAAA clade</taxon>
        <taxon>Hologalegina</taxon>
        <taxon>IRL clade</taxon>
        <taxon>Trifolieae</taxon>
        <taxon>Trifolium</taxon>
    </lineage>
</organism>
<feature type="non-terminal residue" evidence="1">
    <location>
        <position position="1"/>
    </location>
</feature>
<accession>A0A392QJA0</accession>
<dbReference type="Proteomes" id="UP000265520">
    <property type="component" value="Unassembled WGS sequence"/>
</dbReference>
<sequence length="80" mass="9495">VIAEYLQKIDPKSDGAKRDWVAIYDECASVLYQVMILLKVASLLYLRSTEENHMSKFSLYWYNLSWSIKMRRNATHTEFD</sequence>
<keyword evidence="2" id="KW-1185">Reference proteome</keyword>
<evidence type="ECO:0000313" key="1">
    <source>
        <dbReference type="EMBL" id="MCI23365.1"/>
    </source>
</evidence>
<dbReference type="AlphaFoldDB" id="A0A392QJA0"/>
<comment type="caution">
    <text evidence="1">The sequence shown here is derived from an EMBL/GenBank/DDBJ whole genome shotgun (WGS) entry which is preliminary data.</text>
</comment>
<reference evidence="1 2" key="1">
    <citation type="journal article" date="2018" name="Front. Plant Sci.">
        <title>Red Clover (Trifolium pratense) and Zigzag Clover (T. medium) - A Picture of Genomic Similarities and Differences.</title>
        <authorList>
            <person name="Dluhosova J."/>
            <person name="Istvanek J."/>
            <person name="Nedelnik J."/>
            <person name="Repkova J."/>
        </authorList>
    </citation>
    <scope>NUCLEOTIDE SEQUENCE [LARGE SCALE GENOMIC DNA]</scope>
    <source>
        <strain evidence="2">cv. 10/8</strain>
        <tissue evidence="1">Leaf</tissue>
    </source>
</reference>
<dbReference type="EMBL" id="LXQA010135674">
    <property type="protein sequence ID" value="MCI23365.1"/>
    <property type="molecule type" value="Genomic_DNA"/>
</dbReference>
<protein>
    <submittedName>
        <fullName evidence="1">ABC transporter-like protein</fullName>
    </submittedName>
</protein>
<proteinExistence type="predicted"/>
<evidence type="ECO:0000313" key="2">
    <source>
        <dbReference type="Proteomes" id="UP000265520"/>
    </source>
</evidence>